<dbReference type="KEGG" id="wcp:H9Q76_03120"/>
<evidence type="ECO:0008006" key="4">
    <source>
        <dbReference type="Google" id="ProtNLM"/>
    </source>
</evidence>
<gene>
    <name evidence="2" type="ORF">H9Q76_03120</name>
</gene>
<feature type="transmembrane region" description="Helical" evidence="1">
    <location>
        <begin position="234"/>
        <end position="257"/>
    </location>
</feature>
<feature type="transmembrane region" description="Helical" evidence="1">
    <location>
        <begin position="164"/>
        <end position="188"/>
    </location>
</feature>
<keyword evidence="1" id="KW-0812">Transmembrane</keyword>
<protein>
    <recommendedName>
        <fullName evidence="4">ABC-2 family transporter protein</fullName>
    </recommendedName>
</protein>
<accession>A0A7G9FP14</accession>
<keyword evidence="1" id="KW-0472">Membrane</keyword>
<dbReference type="Proteomes" id="UP000515819">
    <property type="component" value="Chromosome"/>
</dbReference>
<feature type="transmembrane region" description="Helical" evidence="1">
    <location>
        <begin position="16"/>
        <end position="40"/>
    </location>
</feature>
<dbReference type="AlphaFoldDB" id="A0A7G9FP14"/>
<evidence type="ECO:0000313" key="2">
    <source>
        <dbReference type="EMBL" id="QNM00296.1"/>
    </source>
</evidence>
<keyword evidence="3" id="KW-1185">Reference proteome</keyword>
<name>A0A7G9FP14_9FIRM</name>
<feature type="transmembrane region" description="Helical" evidence="1">
    <location>
        <begin position="195"/>
        <end position="214"/>
    </location>
</feature>
<evidence type="ECO:0000256" key="1">
    <source>
        <dbReference type="SAM" id="Phobius"/>
    </source>
</evidence>
<evidence type="ECO:0000313" key="3">
    <source>
        <dbReference type="Proteomes" id="UP000515819"/>
    </source>
</evidence>
<organism evidence="2 3">
    <name type="scientific">Wujia chipingensis</name>
    <dbReference type="NCBI Taxonomy" id="2763670"/>
    <lineage>
        <taxon>Bacteria</taxon>
        <taxon>Bacillati</taxon>
        <taxon>Bacillota</taxon>
        <taxon>Clostridia</taxon>
        <taxon>Lachnospirales</taxon>
        <taxon>Lachnospiraceae</taxon>
        <taxon>Wujia</taxon>
    </lineage>
</organism>
<feature type="transmembrane region" description="Helical" evidence="1">
    <location>
        <begin position="60"/>
        <end position="83"/>
    </location>
</feature>
<sequence>MKPVIKFEFYRAFRSVGFYVALLLGTALAIGDIVLFHNAFRDTIDTKVVMQTWIGTDYQFVTNSLFYALLPILAALPYAGTYYEDIKTGYLKNILLHTSRRGYYMAKSFVVFVMAAITVMIPLLLDLMAVMTIYPLRMPERLEFLSAGILDVNLFSGLYETNGALYALAFILLDGLFAGLLALVSVCVAERVESMFSAIVIPFAFYIMWSTVMMENNDGRFSVMEMLNPRQSVVFSRLQVVLMAVGGTLVIILWLFLKGRRKDVL</sequence>
<dbReference type="EMBL" id="CP060632">
    <property type="protein sequence ID" value="QNM00296.1"/>
    <property type="molecule type" value="Genomic_DNA"/>
</dbReference>
<dbReference type="RefSeq" id="WP_118373728.1">
    <property type="nucleotide sequence ID" value="NZ_CP060632.1"/>
</dbReference>
<proteinExistence type="predicted"/>
<feature type="transmembrane region" description="Helical" evidence="1">
    <location>
        <begin position="104"/>
        <end position="134"/>
    </location>
</feature>
<reference evidence="2 3" key="1">
    <citation type="submission" date="2020-08" db="EMBL/GenBank/DDBJ databases">
        <authorList>
            <person name="Liu C."/>
            <person name="Sun Q."/>
        </authorList>
    </citation>
    <scope>NUCLEOTIDE SEQUENCE [LARGE SCALE GENOMIC DNA]</scope>
    <source>
        <strain evidence="2 3">NSJ-4</strain>
    </source>
</reference>
<keyword evidence="1" id="KW-1133">Transmembrane helix</keyword>